<protein>
    <submittedName>
        <fullName evidence="1">Uncharacterized protein</fullName>
    </submittedName>
</protein>
<organism evidence="1 2">
    <name type="scientific">Coniosporium uncinatum</name>
    <dbReference type="NCBI Taxonomy" id="93489"/>
    <lineage>
        <taxon>Eukaryota</taxon>
        <taxon>Fungi</taxon>
        <taxon>Dikarya</taxon>
        <taxon>Ascomycota</taxon>
        <taxon>Pezizomycotina</taxon>
        <taxon>Dothideomycetes</taxon>
        <taxon>Dothideomycetes incertae sedis</taxon>
        <taxon>Coniosporium</taxon>
    </lineage>
</organism>
<dbReference type="EMBL" id="JAWDJW010008581">
    <property type="protein sequence ID" value="KAK3060428.1"/>
    <property type="molecule type" value="Genomic_DNA"/>
</dbReference>
<reference evidence="1" key="1">
    <citation type="submission" date="2024-09" db="EMBL/GenBank/DDBJ databases">
        <title>Black Yeasts Isolated from many extreme environments.</title>
        <authorList>
            <person name="Coleine C."/>
            <person name="Stajich J.E."/>
            <person name="Selbmann L."/>
        </authorList>
    </citation>
    <scope>NUCLEOTIDE SEQUENCE</scope>
    <source>
        <strain evidence="1">CCFEE 5737</strain>
    </source>
</reference>
<keyword evidence="2" id="KW-1185">Reference proteome</keyword>
<comment type="caution">
    <text evidence="1">The sequence shown here is derived from an EMBL/GenBank/DDBJ whole genome shotgun (WGS) entry which is preliminary data.</text>
</comment>
<name>A0ACC3D1G8_9PEZI</name>
<feature type="non-terminal residue" evidence="1">
    <location>
        <position position="252"/>
    </location>
</feature>
<dbReference type="Proteomes" id="UP001186974">
    <property type="component" value="Unassembled WGS sequence"/>
</dbReference>
<accession>A0ACC3D1G8</accession>
<evidence type="ECO:0000313" key="2">
    <source>
        <dbReference type="Proteomes" id="UP001186974"/>
    </source>
</evidence>
<proteinExistence type="predicted"/>
<evidence type="ECO:0000313" key="1">
    <source>
        <dbReference type="EMBL" id="KAK3060428.1"/>
    </source>
</evidence>
<gene>
    <name evidence="1" type="ORF">LTS18_008563</name>
</gene>
<sequence length="252" mass="27548">MTLFDNPQSLNSTYDTATVQPYLDRDIDKTDPTRLAPQDAYAYSPSRRGRQQSPLVGAVNGGRAGGGMSIPEPRRKKRGRSTSRRKKISWKKLLWVKQSFPDNYTDEETFLDHLQRNPRLQPYEFWPLVADSTVIVQHVCSVLVFACCFTGIFLERVSPVTVVSWGSLGTILGWVLWDFWIGQEEAAIVAAGVVAAQEHGAESSQASSIHSSAESLMHGKGTASNASGLPQSQRLPRHGSGSATSSIPSATT</sequence>